<dbReference type="AlphaFoldDB" id="A0A8R7QU67"/>
<name>A0A8R7QU67_TRIUA</name>
<evidence type="ECO:0000313" key="2">
    <source>
        <dbReference type="EnsemblPlants" id="TuG1812G0600003897.01.T01.cds455600"/>
    </source>
</evidence>
<reference evidence="2" key="2">
    <citation type="submission" date="2018-03" db="EMBL/GenBank/DDBJ databases">
        <title>The Triticum urartu genome reveals the dynamic nature of wheat genome evolution.</title>
        <authorList>
            <person name="Ling H."/>
            <person name="Ma B."/>
            <person name="Shi X."/>
            <person name="Liu H."/>
            <person name="Dong L."/>
            <person name="Sun H."/>
            <person name="Cao Y."/>
            <person name="Gao Q."/>
            <person name="Zheng S."/>
            <person name="Li Y."/>
            <person name="Yu Y."/>
            <person name="Du H."/>
            <person name="Qi M."/>
            <person name="Li Y."/>
            <person name="Yu H."/>
            <person name="Cui Y."/>
            <person name="Wang N."/>
            <person name="Chen C."/>
            <person name="Wu H."/>
            <person name="Zhao Y."/>
            <person name="Zhang J."/>
            <person name="Li Y."/>
            <person name="Zhou W."/>
            <person name="Zhang B."/>
            <person name="Hu W."/>
            <person name="Eijk M."/>
            <person name="Tang J."/>
            <person name="Witsenboer H."/>
            <person name="Zhao S."/>
            <person name="Li Z."/>
            <person name="Zhang A."/>
            <person name="Wang D."/>
            <person name="Liang C."/>
        </authorList>
    </citation>
    <scope>NUCLEOTIDE SEQUENCE [LARGE SCALE GENOMIC DNA]</scope>
    <source>
        <strain evidence="2">cv. G1812</strain>
    </source>
</reference>
<reference evidence="3" key="1">
    <citation type="journal article" date="2013" name="Nature">
        <title>Draft genome of the wheat A-genome progenitor Triticum urartu.</title>
        <authorList>
            <person name="Ling H.Q."/>
            <person name="Zhao S."/>
            <person name="Liu D."/>
            <person name="Wang J."/>
            <person name="Sun H."/>
            <person name="Zhang C."/>
            <person name="Fan H."/>
            <person name="Li D."/>
            <person name="Dong L."/>
            <person name="Tao Y."/>
            <person name="Gao C."/>
            <person name="Wu H."/>
            <person name="Li Y."/>
            <person name="Cui Y."/>
            <person name="Guo X."/>
            <person name="Zheng S."/>
            <person name="Wang B."/>
            <person name="Yu K."/>
            <person name="Liang Q."/>
            <person name="Yang W."/>
            <person name="Lou X."/>
            <person name="Chen J."/>
            <person name="Feng M."/>
            <person name="Jian J."/>
            <person name="Zhang X."/>
            <person name="Luo G."/>
            <person name="Jiang Y."/>
            <person name="Liu J."/>
            <person name="Wang Z."/>
            <person name="Sha Y."/>
            <person name="Zhang B."/>
            <person name="Wu H."/>
            <person name="Tang D."/>
            <person name="Shen Q."/>
            <person name="Xue P."/>
            <person name="Zou S."/>
            <person name="Wang X."/>
            <person name="Liu X."/>
            <person name="Wang F."/>
            <person name="Yang Y."/>
            <person name="An X."/>
            <person name="Dong Z."/>
            <person name="Zhang K."/>
            <person name="Zhang X."/>
            <person name="Luo M.C."/>
            <person name="Dvorak J."/>
            <person name="Tong Y."/>
            <person name="Wang J."/>
            <person name="Yang H."/>
            <person name="Li Z."/>
            <person name="Wang D."/>
            <person name="Zhang A."/>
            <person name="Wang J."/>
        </authorList>
    </citation>
    <scope>NUCLEOTIDE SEQUENCE</scope>
    <source>
        <strain evidence="3">cv. G1812</strain>
    </source>
</reference>
<dbReference type="Gramene" id="TuG1812G0600003897.01.T01">
    <property type="protein sequence ID" value="TuG1812G0600003897.01.T01.cds455600"/>
    <property type="gene ID" value="TuG1812G0600003897.01"/>
</dbReference>
<reference evidence="2" key="3">
    <citation type="submission" date="2022-06" db="UniProtKB">
        <authorList>
            <consortium name="EnsemblPlants"/>
        </authorList>
    </citation>
    <scope>IDENTIFICATION</scope>
</reference>
<dbReference type="Proteomes" id="UP000015106">
    <property type="component" value="Chromosome 6"/>
</dbReference>
<evidence type="ECO:0000313" key="3">
    <source>
        <dbReference type="Proteomes" id="UP000015106"/>
    </source>
</evidence>
<feature type="region of interest" description="Disordered" evidence="1">
    <location>
        <begin position="1"/>
        <end position="25"/>
    </location>
</feature>
<proteinExistence type="predicted"/>
<feature type="region of interest" description="Disordered" evidence="1">
    <location>
        <begin position="63"/>
        <end position="82"/>
    </location>
</feature>
<protein>
    <submittedName>
        <fullName evidence="2">Uncharacterized protein</fullName>
    </submittedName>
</protein>
<keyword evidence="3" id="KW-1185">Reference proteome</keyword>
<sequence length="114" mass="12765">MDCKVAQYGDDERDHNHRRLPPPVGAGCIGHQESKQIQSDRPVHHLQRPCLPSFFPLVWQPMRQQHDDDNDGSHKGNGVAVEEDKVPGPHVVMHHRVARLVPVVVVLPRPAGGF</sequence>
<feature type="compositionally biased region" description="Basic and acidic residues" evidence="1">
    <location>
        <begin position="64"/>
        <end position="74"/>
    </location>
</feature>
<evidence type="ECO:0000256" key="1">
    <source>
        <dbReference type="SAM" id="MobiDB-lite"/>
    </source>
</evidence>
<dbReference type="EnsemblPlants" id="TuG1812G0600003897.01.T01">
    <property type="protein sequence ID" value="TuG1812G0600003897.01.T01.cds455600"/>
    <property type="gene ID" value="TuG1812G0600003897.01"/>
</dbReference>
<organism evidence="2 3">
    <name type="scientific">Triticum urartu</name>
    <name type="common">Red wild einkorn</name>
    <name type="synonym">Crithodium urartu</name>
    <dbReference type="NCBI Taxonomy" id="4572"/>
    <lineage>
        <taxon>Eukaryota</taxon>
        <taxon>Viridiplantae</taxon>
        <taxon>Streptophyta</taxon>
        <taxon>Embryophyta</taxon>
        <taxon>Tracheophyta</taxon>
        <taxon>Spermatophyta</taxon>
        <taxon>Magnoliopsida</taxon>
        <taxon>Liliopsida</taxon>
        <taxon>Poales</taxon>
        <taxon>Poaceae</taxon>
        <taxon>BOP clade</taxon>
        <taxon>Pooideae</taxon>
        <taxon>Triticodae</taxon>
        <taxon>Triticeae</taxon>
        <taxon>Triticinae</taxon>
        <taxon>Triticum</taxon>
    </lineage>
</organism>
<accession>A0A8R7QU67</accession>